<dbReference type="RefSeq" id="WP_132082512.1">
    <property type="nucleotide sequence ID" value="NZ_DALYTA010000001.1"/>
</dbReference>
<keyword evidence="1" id="KW-0812">Transmembrane</keyword>
<keyword evidence="1" id="KW-0472">Membrane</keyword>
<feature type="transmembrane region" description="Helical" evidence="1">
    <location>
        <begin position="151"/>
        <end position="176"/>
    </location>
</feature>
<dbReference type="Proteomes" id="UP000295063">
    <property type="component" value="Unassembled WGS sequence"/>
</dbReference>
<evidence type="ECO:0000313" key="3">
    <source>
        <dbReference type="Proteomes" id="UP000295063"/>
    </source>
</evidence>
<keyword evidence="1" id="KW-1133">Transmembrane helix</keyword>
<sequence>MENKQQEQMVTYTQAQGGNYRWVTVTTLLLAIGAILKLVTPSVGGITPNWMIAMYCIAINLTRPTLGQAVGIGLVAGAVQIPLSKSAFPYGNLLSEPVGAIICALITHAAMNMTLGGYNLRPAVATFISTVASGLTFITIMKLVLALPMSVFLYAMLPVVFAVAVVNMILTQLLYFPAQKLFNSRGKSE</sequence>
<dbReference type="EMBL" id="SLUI01000012">
    <property type="protein sequence ID" value="TCL35410.1"/>
    <property type="molecule type" value="Genomic_DNA"/>
</dbReference>
<dbReference type="Pfam" id="PF17099">
    <property type="entry name" value="TrpP"/>
    <property type="match status" value="1"/>
</dbReference>
<dbReference type="OrthoDB" id="3173414at2"/>
<dbReference type="InterPro" id="IPR031360">
    <property type="entry name" value="TrpP"/>
</dbReference>
<feature type="transmembrane region" description="Helical" evidence="1">
    <location>
        <begin position="93"/>
        <end position="111"/>
    </location>
</feature>
<name>A0A4R1PU32_9FIRM</name>
<comment type="caution">
    <text evidence="2">The sequence shown here is derived from an EMBL/GenBank/DDBJ whole genome shotgun (WGS) entry which is preliminary data.</text>
</comment>
<evidence type="ECO:0000313" key="2">
    <source>
        <dbReference type="EMBL" id="TCL35410.1"/>
    </source>
</evidence>
<organism evidence="2 3">
    <name type="scientific">Anaerospora hongkongensis</name>
    <dbReference type="NCBI Taxonomy" id="244830"/>
    <lineage>
        <taxon>Bacteria</taxon>
        <taxon>Bacillati</taxon>
        <taxon>Bacillota</taxon>
        <taxon>Negativicutes</taxon>
        <taxon>Selenomonadales</taxon>
        <taxon>Sporomusaceae</taxon>
        <taxon>Anaerospora</taxon>
    </lineage>
</organism>
<feature type="transmembrane region" description="Helical" evidence="1">
    <location>
        <begin position="20"/>
        <end position="40"/>
    </location>
</feature>
<accession>A0A4R1PU32</accession>
<protein>
    <recommendedName>
        <fullName evidence="4">Energy-coupling factor transport system ATP-binding protein</fullName>
    </recommendedName>
</protein>
<gene>
    <name evidence="2" type="ORF">EV210_11269</name>
</gene>
<evidence type="ECO:0000256" key="1">
    <source>
        <dbReference type="SAM" id="Phobius"/>
    </source>
</evidence>
<feature type="transmembrane region" description="Helical" evidence="1">
    <location>
        <begin position="123"/>
        <end position="145"/>
    </location>
</feature>
<dbReference type="AlphaFoldDB" id="A0A4R1PU32"/>
<proteinExistence type="predicted"/>
<evidence type="ECO:0008006" key="4">
    <source>
        <dbReference type="Google" id="ProtNLM"/>
    </source>
</evidence>
<reference evidence="2 3" key="1">
    <citation type="submission" date="2019-03" db="EMBL/GenBank/DDBJ databases">
        <title>Genomic Encyclopedia of Type Strains, Phase IV (KMG-IV): sequencing the most valuable type-strain genomes for metagenomic binning, comparative biology and taxonomic classification.</title>
        <authorList>
            <person name="Goeker M."/>
        </authorList>
    </citation>
    <scope>NUCLEOTIDE SEQUENCE [LARGE SCALE GENOMIC DNA]</scope>
    <source>
        <strain evidence="2 3">DSM 15969</strain>
    </source>
</reference>
<keyword evidence="3" id="KW-1185">Reference proteome</keyword>